<sequence length="117" mass="13507">MKPDDVVVQLKRNGSFDQLRKQLLTDFQNEPEGKAFLAKINDFMETMILKDPTLLEKDRSAFLSLVTSELEKEGMYQSVKEQVLENMLQKKDYQDQIDEQMEQVIASRQEPSSSSSS</sequence>
<dbReference type="InterPro" id="IPR055264">
    <property type="entry name" value="BOD1/SHG1_dom"/>
</dbReference>
<evidence type="ECO:0000259" key="1">
    <source>
        <dbReference type="Pfam" id="PF05205"/>
    </source>
</evidence>
<dbReference type="Proteomes" id="UP001234581">
    <property type="component" value="Unassembled WGS sequence"/>
</dbReference>
<dbReference type="AlphaFoldDB" id="A0AAD7V7U5"/>
<name>A0AAD7V7U5_9FUNG</name>
<dbReference type="RefSeq" id="XP_058345527.1">
    <property type="nucleotide sequence ID" value="XM_058483729.1"/>
</dbReference>
<keyword evidence="3" id="KW-1185">Reference proteome</keyword>
<dbReference type="EMBL" id="JARTCD010000012">
    <property type="protein sequence ID" value="KAJ8660614.1"/>
    <property type="molecule type" value="Genomic_DNA"/>
</dbReference>
<accession>A0AAD7V7U5</accession>
<protein>
    <recommendedName>
        <fullName evidence="1">BOD1/SHG1 domain-containing protein</fullName>
    </recommendedName>
</protein>
<feature type="domain" description="BOD1/SHG1" evidence="1">
    <location>
        <begin position="7"/>
        <end position="104"/>
    </location>
</feature>
<proteinExistence type="predicted"/>
<dbReference type="Pfam" id="PF05205">
    <property type="entry name" value="COMPASS-Shg1"/>
    <property type="match status" value="1"/>
</dbReference>
<dbReference type="GeneID" id="83211075"/>
<evidence type="ECO:0000313" key="2">
    <source>
        <dbReference type="EMBL" id="KAJ8660614.1"/>
    </source>
</evidence>
<comment type="caution">
    <text evidence="2">The sequence shown here is derived from an EMBL/GenBank/DDBJ whole genome shotgun (WGS) entry which is preliminary data.</text>
</comment>
<organism evidence="2 3">
    <name type="scientific">Lichtheimia ornata</name>
    <dbReference type="NCBI Taxonomy" id="688661"/>
    <lineage>
        <taxon>Eukaryota</taxon>
        <taxon>Fungi</taxon>
        <taxon>Fungi incertae sedis</taxon>
        <taxon>Mucoromycota</taxon>
        <taxon>Mucoromycotina</taxon>
        <taxon>Mucoromycetes</taxon>
        <taxon>Mucorales</taxon>
        <taxon>Lichtheimiaceae</taxon>
        <taxon>Lichtheimia</taxon>
    </lineage>
</organism>
<evidence type="ECO:0000313" key="3">
    <source>
        <dbReference type="Proteomes" id="UP001234581"/>
    </source>
</evidence>
<gene>
    <name evidence="2" type="ORF">O0I10_003662</name>
</gene>
<reference evidence="2 3" key="1">
    <citation type="submission" date="2023-03" db="EMBL/GenBank/DDBJ databases">
        <title>Genome sequence of Lichtheimia ornata CBS 291.66.</title>
        <authorList>
            <person name="Mohabir J.T."/>
            <person name="Shea T.P."/>
            <person name="Kurbessoian T."/>
            <person name="Berby B."/>
            <person name="Fontaine J."/>
            <person name="Livny J."/>
            <person name="Gnirke A."/>
            <person name="Stajich J.E."/>
            <person name="Cuomo C.A."/>
        </authorList>
    </citation>
    <scope>NUCLEOTIDE SEQUENCE [LARGE SCALE GENOMIC DNA]</scope>
    <source>
        <strain evidence="2">CBS 291.66</strain>
    </source>
</reference>